<dbReference type="PANTHER" id="PTHR13009">
    <property type="entry name" value="HEAT SHOCK PROTEIN 90 HSP90 CO-CHAPERONE AHA-1"/>
    <property type="match status" value="1"/>
</dbReference>
<evidence type="ECO:0000313" key="4">
    <source>
        <dbReference type="Proteomes" id="UP000187013"/>
    </source>
</evidence>
<gene>
    <name evidence="3" type="ORF">ZYGR_0H01230</name>
</gene>
<dbReference type="Gene3D" id="3.15.10.20">
    <property type="entry name" value="Activator of Hsp90 ATPase Aha1, N-terminal domain"/>
    <property type="match status" value="1"/>
</dbReference>
<evidence type="ECO:0000256" key="1">
    <source>
        <dbReference type="ARBA" id="ARBA00006817"/>
    </source>
</evidence>
<dbReference type="GO" id="GO:0005829">
    <property type="term" value="C:cytosol"/>
    <property type="evidence" value="ECO:0007669"/>
    <property type="project" value="TreeGrafter"/>
</dbReference>
<dbReference type="eggNOG" id="KOG2936">
    <property type="taxonomic scope" value="Eukaryota"/>
</dbReference>
<comment type="caution">
    <text evidence="3">The sequence shown here is derived from an EMBL/GenBank/DDBJ whole genome shotgun (WGS) entry which is preliminary data.</text>
</comment>
<name>A0A1Q2ZUT3_ZYGRO</name>
<dbReference type="OrthoDB" id="567237at2759"/>
<protein>
    <recommendedName>
        <fullName evidence="2">Activator of Hsp90 ATPase AHSA1-like N-terminal domain-containing protein</fullName>
    </recommendedName>
</protein>
<proteinExistence type="inferred from homology"/>
<dbReference type="Proteomes" id="UP000187013">
    <property type="component" value="Unassembled WGS sequence"/>
</dbReference>
<dbReference type="SUPFAM" id="SSF103111">
    <property type="entry name" value="Activator of Hsp90 ATPase, Aha1"/>
    <property type="match status" value="1"/>
</dbReference>
<dbReference type="InterPro" id="IPR036338">
    <property type="entry name" value="Aha1"/>
</dbReference>
<dbReference type="InterPro" id="IPR015310">
    <property type="entry name" value="AHSA1-like_N"/>
</dbReference>
<dbReference type="OMA" id="EFMHDED"/>
<dbReference type="GO" id="GO:0001671">
    <property type="term" value="F:ATPase activator activity"/>
    <property type="evidence" value="ECO:0007669"/>
    <property type="project" value="EnsemblFungi"/>
</dbReference>
<dbReference type="Pfam" id="PF09229">
    <property type="entry name" value="Aha1_N"/>
    <property type="match status" value="1"/>
</dbReference>
<dbReference type="GO" id="GO:0006457">
    <property type="term" value="P:protein folding"/>
    <property type="evidence" value="ECO:0007669"/>
    <property type="project" value="EnsemblFungi"/>
</dbReference>
<dbReference type="AlphaFoldDB" id="A0A1Q2ZUT3"/>
<evidence type="ECO:0000259" key="2">
    <source>
        <dbReference type="SMART" id="SM01000"/>
    </source>
</evidence>
<evidence type="ECO:0000313" key="3">
    <source>
        <dbReference type="EMBL" id="GAV47282.1"/>
    </source>
</evidence>
<reference evidence="3 4" key="1">
    <citation type="submission" date="2016-08" db="EMBL/GenBank/DDBJ databases">
        <title>Draft genome sequence of allopolyploid Zygosaccharomyces rouxii.</title>
        <authorList>
            <person name="Watanabe J."/>
            <person name="Uehara K."/>
            <person name="Mogi Y."/>
            <person name="Tsukioka Y."/>
        </authorList>
    </citation>
    <scope>NUCLEOTIDE SEQUENCE [LARGE SCALE GENOMIC DNA]</scope>
    <source>
        <strain evidence="3 4">NBRC 110957</strain>
    </source>
</reference>
<dbReference type="EMBL" id="BDGX01000008">
    <property type="protein sequence ID" value="GAV47282.1"/>
    <property type="molecule type" value="Genomic_DNA"/>
</dbReference>
<organism evidence="3 4">
    <name type="scientific">Zygosaccharomyces rouxii</name>
    <dbReference type="NCBI Taxonomy" id="4956"/>
    <lineage>
        <taxon>Eukaryota</taxon>
        <taxon>Fungi</taxon>
        <taxon>Dikarya</taxon>
        <taxon>Ascomycota</taxon>
        <taxon>Saccharomycotina</taxon>
        <taxon>Saccharomycetes</taxon>
        <taxon>Saccharomycetales</taxon>
        <taxon>Saccharomycetaceae</taxon>
        <taxon>Zygosaccharomyces</taxon>
    </lineage>
</organism>
<comment type="similarity">
    <text evidence="1">Belongs to the AHA1 family.</text>
</comment>
<dbReference type="GO" id="GO:0051087">
    <property type="term" value="F:protein-folding chaperone binding"/>
    <property type="evidence" value="ECO:0007669"/>
    <property type="project" value="EnsemblFungi"/>
</dbReference>
<feature type="domain" description="Activator of Hsp90 ATPase AHSA1-like N-terminal" evidence="2">
    <location>
        <begin position="14"/>
        <end position="140"/>
    </location>
</feature>
<dbReference type="SMART" id="SM01000">
    <property type="entry name" value="Aha1_N"/>
    <property type="match status" value="1"/>
</dbReference>
<dbReference type="PANTHER" id="PTHR13009:SF15">
    <property type="entry name" value="HSP90 CO-CHAPERONE HCH1"/>
    <property type="match status" value="1"/>
</dbReference>
<sequence>MVVVVNPNNWHWVEKNTLSWSQAYFEEKLPQLQVEDGSHQVIVTKVSSVRGDSNVSQRKGKPICYFDLQISLMVAVKDGADELISGSLTVPELTHDEEPEIKMESSFGEHQTLLEKQFYPVLLEALLRYQSDLMRAHSGDLGSNV</sequence>
<accession>A0A1Q2ZUT3</accession>